<feature type="coiled-coil region" evidence="1">
    <location>
        <begin position="85"/>
        <end position="119"/>
    </location>
</feature>
<dbReference type="EMBL" id="JAUSTQ010000006">
    <property type="protein sequence ID" value="MDQ0159784.1"/>
    <property type="molecule type" value="Genomic_DNA"/>
</dbReference>
<feature type="domain" description="SCP" evidence="2">
    <location>
        <begin position="108"/>
        <end position="222"/>
    </location>
</feature>
<dbReference type="NCBIfam" id="TIGR02909">
    <property type="entry name" value="spore_YkwD"/>
    <property type="match status" value="1"/>
</dbReference>
<evidence type="ECO:0000256" key="1">
    <source>
        <dbReference type="SAM" id="Coils"/>
    </source>
</evidence>
<evidence type="ECO:0000259" key="2">
    <source>
        <dbReference type="Pfam" id="PF00188"/>
    </source>
</evidence>
<accession>A0ABT9VFV9</accession>
<evidence type="ECO:0000313" key="3">
    <source>
        <dbReference type="EMBL" id="MDQ0159784.1"/>
    </source>
</evidence>
<keyword evidence="1" id="KW-0175">Coiled coil</keyword>
<keyword evidence="4" id="KW-1185">Reference proteome</keyword>
<dbReference type="Proteomes" id="UP001224359">
    <property type="component" value="Unassembled WGS sequence"/>
</dbReference>
<dbReference type="PANTHER" id="PTHR31157">
    <property type="entry name" value="SCP DOMAIN-CONTAINING PROTEIN"/>
    <property type="match status" value="1"/>
</dbReference>
<dbReference type="Gene3D" id="3.40.33.10">
    <property type="entry name" value="CAP"/>
    <property type="match status" value="1"/>
</dbReference>
<gene>
    <name evidence="3" type="ORF">J2S77_001770</name>
</gene>
<dbReference type="InterPro" id="IPR014258">
    <property type="entry name" value="CAP_domain_YkwD-like"/>
</dbReference>
<dbReference type="PANTHER" id="PTHR31157:SF1">
    <property type="entry name" value="SCP DOMAIN-CONTAINING PROTEIN"/>
    <property type="match status" value="1"/>
</dbReference>
<protein>
    <submittedName>
        <fullName evidence="3">YkwD family protein</fullName>
    </submittedName>
</protein>
<dbReference type="SUPFAM" id="SSF55797">
    <property type="entry name" value="PR-1-like"/>
    <property type="match status" value="1"/>
</dbReference>
<dbReference type="CDD" id="cd05379">
    <property type="entry name" value="CAP_bacterial"/>
    <property type="match status" value="1"/>
</dbReference>
<name>A0ABT9VFV9_9BACI</name>
<comment type="caution">
    <text evidence="3">The sequence shown here is derived from an EMBL/GenBank/DDBJ whole genome shotgun (WGS) entry which is preliminary data.</text>
</comment>
<dbReference type="InterPro" id="IPR035940">
    <property type="entry name" value="CAP_sf"/>
</dbReference>
<proteinExistence type="predicted"/>
<dbReference type="Pfam" id="PF00188">
    <property type="entry name" value="CAP"/>
    <property type="match status" value="1"/>
</dbReference>
<evidence type="ECO:0000313" key="4">
    <source>
        <dbReference type="Proteomes" id="UP001224359"/>
    </source>
</evidence>
<reference evidence="3 4" key="1">
    <citation type="submission" date="2023-07" db="EMBL/GenBank/DDBJ databases">
        <title>Genomic Encyclopedia of Type Strains, Phase IV (KMG-IV): sequencing the most valuable type-strain genomes for metagenomic binning, comparative biology and taxonomic classification.</title>
        <authorList>
            <person name="Goeker M."/>
        </authorList>
    </citation>
    <scope>NUCLEOTIDE SEQUENCE [LARGE SCALE GENOMIC DNA]</scope>
    <source>
        <strain evidence="3 4">DSM 16460</strain>
    </source>
</reference>
<dbReference type="RefSeq" id="WP_306976519.1">
    <property type="nucleotide sequence ID" value="NZ_JAUSTQ010000006.1"/>
</dbReference>
<sequence>MIRMLLVVAIVFGILYFFPVQQLITDGEDRVTIGEATEDAQERFSSIDFESVALQVVNTVDDMADRLMNLDQEATPTFNPSQMENQETTNDIDTADFEIQELEKEVHELVNEKRAEHDLNRLEFSEEASVVAREKSRDMAVNNYFAHESPTYGSPFDMMDEFGLTYRQAGENLAKGQRTAEEVMEGWMNSEGHRENILHEDFTHIGVGYVKDGGQTYWTQMFIGK</sequence>
<dbReference type="InterPro" id="IPR014044">
    <property type="entry name" value="CAP_dom"/>
</dbReference>
<organism evidence="3 4">
    <name type="scientific">Alkalibacillus salilacus</name>
    <dbReference type="NCBI Taxonomy" id="284582"/>
    <lineage>
        <taxon>Bacteria</taxon>
        <taxon>Bacillati</taxon>
        <taxon>Bacillota</taxon>
        <taxon>Bacilli</taxon>
        <taxon>Bacillales</taxon>
        <taxon>Bacillaceae</taxon>
        <taxon>Alkalibacillus</taxon>
    </lineage>
</organism>